<evidence type="ECO:0000256" key="7">
    <source>
        <dbReference type="ARBA" id="ARBA00023180"/>
    </source>
</evidence>
<evidence type="ECO:0000256" key="2">
    <source>
        <dbReference type="ARBA" id="ARBA00009800"/>
    </source>
</evidence>
<evidence type="ECO:0000256" key="4">
    <source>
        <dbReference type="ARBA" id="ARBA00022729"/>
    </source>
</evidence>
<name>A0AAV3R833_LITER</name>
<evidence type="ECO:0000256" key="6">
    <source>
        <dbReference type="ARBA" id="ARBA00023136"/>
    </source>
</evidence>
<feature type="transmembrane region" description="Helical" evidence="11">
    <location>
        <begin position="6"/>
        <end position="27"/>
    </location>
</feature>
<sequence>MGSLFLHIGLYASIWLFLFCVLNLNIVRHTEAKGVYQSVNGTVIIDGRSAIGRTDSDYICATLDWWPPEKCDYGTCAWDHASLLNLDLDNKIFLNAVKAFSPLKIRLGGTLQDKVIYQTENHQMPCTPFAKNDSELFTFTQGCLPLSRWDELNAFFNESKALVIFGLNALNGRTFPQSGGSAVGAWNSSNAESLIRYTVEKGYNIYGWELGNELCGSGVGVRVASDQYASDSMVLRYLVEEVYEGVEHKPRVISPGGFFDASWFKEFIDRANNSVDVVTHHIYNLGPGVDDHLVQKILDPSYLDGVAETFDNLENIIKSSGTSAAAWVGEAGGAYNSGHNHVTNAFVFSFWYLDQLGMAATYDTKTYCRQTLIGGNYGLLNTTTFVPNPDYYSALLWHRLMGRTVLATNFVGTNKIRAYAHCANQSSGITLLFINLDGNTTVEANITYKNTWMHHHRHKHPVHGKRIIRLPSRNVNATREEYHLTAKDGNLQSQVMMLNGKPLMVDSTGQIPDLAPVIVNSSEPISVARFSILFVHLRSVRLPACK</sequence>
<dbReference type="SUPFAM" id="SSF51445">
    <property type="entry name" value="(Trans)glycosidases"/>
    <property type="match status" value="1"/>
</dbReference>
<keyword evidence="8" id="KW-0458">Lysosome</keyword>
<evidence type="ECO:0000256" key="5">
    <source>
        <dbReference type="ARBA" id="ARBA00022801"/>
    </source>
</evidence>
<keyword evidence="5" id="KW-0378">Hydrolase</keyword>
<dbReference type="EMBL" id="BAABME010007657">
    <property type="protein sequence ID" value="GAA0171396.1"/>
    <property type="molecule type" value="Genomic_DNA"/>
</dbReference>
<keyword evidence="4" id="KW-0732">Signal</keyword>
<dbReference type="InterPro" id="IPR005199">
    <property type="entry name" value="Glyco_hydro_79"/>
</dbReference>
<dbReference type="Gene3D" id="3.20.20.80">
    <property type="entry name" value="Glycosidases"/>
    <property type="match status" value="1"/>
</dbReference>
<evidence type="ECO:0000313" key="12">
    <source>
        <dbReference type="EMBL" id="GAA0171396.1"/>
    </source>
</evidence>
<proteinExistence type="inferred from homology"/>
<comment type="subcellular location">
    <subcellularLocation>
        <location evidence="9">Lysosome membrane</location>
        <topology evidence="9">Peripheral membrane protein</topology>
    </subcellularLocation>
    <subcellularLocation>
        <location evidence="1">Secreted</location>
    </subcellularLocation>
</comment>
<dbReference type="GO" id="GO:0009505">
    <property type="term" value="C:plant-type cell wall"/>
    <property type="evidence" value="ECO:0007669"/>
    <property type="project" value="TreeGrafter"/>
</dbReference>
<gene>
    <name evidence="12" type="ORF">LIER_25437</name>
</gene>
<organism evidence="12 13">
    <name type="scientific">Lithospermum erythrorhizon</name>
    <name type="common">Purple gromwell</name>
    <name type="synonym">Lithospermum officinale var. erythrorhizon</name>
    <dbReference type="NCBI Taxonomy" id="34254"/>
    <lineage>
        <taxon>Eukaryota</taxon>
        <taxon>Viridiplantae</taxon>
        <taxon>Streptophyta</taxon>
        <taxon>Embryophyta</taxon>
        <taxon>Tracheophyta</taxon>
        <taxon>Spermatophyta</taxon>
        <taxon>Magnoliopsida</taxon>
        <taxon>eudicotyledons</taxon>
        <taxon>Gunneridae</taxon>
        <taxon>Pentapetalae</taxon>
        <taxon>asterids</taxon>
        <taxon>lamiids</taxon>
        <taxon>Boraginales</taxon>
        <taxon>Boraginaceae</taxon>
        <taxon>Boraginoideae</taxon>
        <taxon>Lithospermeae</taxon>
        <taxon>Lithospermum</taxon>
    </lineage>
</organism>
<accession>A0AAV3R833</accession>
<evidence type="ECO:0008006" key="14">
    <source>
        <dbReference type="Google" id="ProtNLM"/>
    </source>
</evidence>
<dbReference type="AlphaFoldDB" id="A0AAV3R833"/>
<dbReference type="GO" id="GO:0005576">
    <property type="term" value="C:extracellular region"/>
    <property type="evidence" value="ECO:0007669"/>
    <property type="project" value="UniProtKB-SubCell"/>
</dbReference>
<dbReference type="PANTHER" id="PTHR14363:SF17">
    <property type="entry name" value="HEPARANASE-LIKE PROTEIN 3"/>
    <property type="match status" value="1"/>
</dbReference>
<dbReference type="Pfam" id="PF03662">
    <property type="entry name" value="Glyco_hydro_79n"/>
    <property type="match status" value="1"/>
</dbReference>
<dbReference type="PANTHER" id="PTHR14363">
    <property type="entry name" value="HEPARANASE-RELATED"/>
    <property type="match status" value="1"/>
</dbReference>
<keyword evidence="3" id="KW-0964">Secreted</keyword>
<comment type="similarity">
    <text evidence="2">Belongs to the glycosyl hydrolase 79 family.</text>
</comment>
<protein>
    <recommendedName>
        <fullName evidence="14">Heparanase-like protein 3</fullName>
    </recommendedName>
</protein>
<reference evidence="12 13" key="1">
    <citation type="submission" date="2024-01" db="EMBL/GenBank/DDBJ databases">
        <title>The complete chloroplast genome sequence of Lithospermum erythrorhizon: insights into the phylogenetic relationship among Boraginaceae species and the maternal lineages of purple gromwells.</title>
        <authorList>
            <person name="Okada T."/>
            <person name="Watanabe K."/>
        </authorList>
    </citation>
    <scope>NUCLEOTIDE SEQUENCE [LARGE SCALE GENOMIC DNA]</scope>
</reference>
<dbReference type="GO" id="GO:0005765">
    <property type="term" value="C:lysosomal membrane"/>
    <property type="evidence" value="ECO:0007669"/>
    <property type="project" value="UniProtKB-SubCell"/>
</dbReference>
<keyword evidence="11" id="KW-0812">Transmembrane</keyword>
<keyword evidence="13" id="KW-1185">Reference proteome</keyword>
<keyword evidence="11" id="KW-1133">Transmembrane helix</keyword>
<evidence type="ECO:0000256" key="3">
    <source>
        <dbReference type="ARBA" id="ARBA00022525"/>
    </source>
</evidence>
<evidence type="ECO:0000256" key="11">
    <source>
        <dbReference type="SAM" id="Phobius"/>
    </source>
</evidence>
<keyword evidence="7" id="KW-0325">Glycoprotein</keyword>
<evidence type="ECO:0000256" key="8">
    <source>
        <dbReference type="ARBA" id="ARBA00023228"/>
    </source>
</evidence>
<evidence type="ECO:0000256" key="1">
    <source>
        <dbReference type="ARBA" id="ARBA00004613"/>
    </source>
</evidence>
<evidence type="ECO:0000256" key="9">
    <source>
        <dbReference type="ARBA" id="ARBA00023765"/>
    </source>
</evidence>
<dbReference type="InterPro" id="IPR017853">
    <property type="entry name" value="GH"/>
</dbReference>
<keyword evidence="6 11" id="KW-0472">Membrane</keyword>
<evidence type="ECO:0000313" key="13">
    <source>
        <dbReference type="Proteomes" id="UP001454036"/>
    </source>
</evidence>
<comment type="function">
    <text evidence="10">Endoglycosidase which is a cell surface and extracellular matrix-degrading enzyme. Cleaves heparan sulfate proteoglycans (HSPGs) into heparan sulfate side chains and core proteoglycans.</text>
</comment>
<comment type="caution">
    <text evidence="12">The sequence shown here is derived from an EMBL/GenBank/DDBJ whole genome shotgun (WGS) entry which is preliminary data.</text>
</comment>
<dbReference type="GO" id="GO:0004566">
    <property type="term" value="F:beta-glucuronidase activity"/>
    <property type="evidence" value="ECO:0007669"/>
    <property type="project" value="TreeGrafter"/>
</dbReference>
<dbReference type="Proteomes" id="UP001454036">
    <property type="component" value="Unassembled WGS sequence"/>
</dbReference>
<dbReference type="FunFam" id="3.20.20.80:FF:000023">
    <property type="entry name" value="heparanase-like protein 3"/>
    <property type="match status" value="1"/>
</dbReference>
<evidence type="ECO:0000256" key="10">
    <source>
        <dbReference type="ARBA" id="ARBA00055929"/>
    </source>
</evidence>